<gene>
    <name evidence="2" type="ORF">K469DRAFT_587055</name>
</gene>
<keyword evidence="3" id="KW-1185">Reference proteome</keyword>
<feature type="domain" description="Heterokaryon incompatibility" evidence="1">
    <location>
        <begin position="48"/>
        <end position="146"/>
    </location>
</feature>
<dbReference type="Proteomes" id="UP000800200">
    <property type="component" value="Unassembled WGS sequence"/>
</dbReference>
<dbReference type="OrthoDB" id="47007at2759"/>
<reference evidence="2" key="1">
    <citation type="journal article" date="2020" name="Stud. Mycol.">
        <title>101 Dothideomycetes genomes: a test case for predicting lifestyles and emergence of pathogens.</title>
        <authorList>
            <person name="Haridas S."/>
            <person name="Albert R."/>
            <person name="Binder M."/>
            <person name="Bloem J."/>
            <person name="Labutti K."/>
            <person name="Salamov A."/>
            <person name="Andreopoulos B."/>
            <person name="Baker S."/>
            <person name="Barry K."/>
            <person name="Bills G."/>
            <person name="Bluhm B."/>
            <person name="Cannon C."/>
            <person name="Castanera R."/>
            <person name="Culley D."/>
            <person name="Daum C."/>
            <person name="Ezra D."/>
            <person name="Gonzalez J."/>
            <person name="Henrissat B."/>
            <person name="Kuo A."/>
            <person name="Liang C."/>
            <person name="Lipzen A."/>
            <person name="Lutzoni F."/>
            <person name="Magnuson J."/>
            <person name="Mondo S."/>
            <person name="Nolan M."/>
            <person name="Ohm R."/>
            <person name="Pangilinan J."/>
            <person name="Park H.-J."/>
            <person name="Ramirez L."/>
            <person name="Alfaro M."/>
            <person name="Sun H."/>
            <person name="Tritt A."/>
            <person name="Yoshinaga Y."/>
            <person name="Zwiers L.-H."/>
            <person name="Turgeon B."/>
            <person name="Goodwin S."/>
            <person name="Spatafora J."/>
            <person name="Crous P."/>
            <person name="Grigoriev I."/>
        </authorList>
    </citation>
    <scope>NUCLEOTIDE SEQUENCE</scope>
    <source>
        <strain evidence="2">CBS 207.26</strain>
    </source>
</reference>
<dbReference type="PANTHER" id="PTHR33112">
    <property type="entry name" value="DOMAIN PROTEIN, PUTATIVE-RELATED"/>
    <property type="match status" value="1"/>
</dbReference>
<feature type="non-terminal residue" evidence="2">
    <location>
        <position position="1"/>
    </location>
</feature>
<protein>
    <submittedName>
        <fullName evidence="2">HET-domain-containing protein</fullName>
    </submittedName>
</protein>
<dbReference type="EMBL" id="ML994649">
    <property type="protein sequence ID" value="KAF2182126.1"/>
    <property type="molecule type" value="Genomic_DNA"/>
</dbReference>
<sequence length="373" mass="42162">RSWIHDCTNTHKCDSPAPDTALPSRVLDVLVSDSVVALVESRGRRGRYIALSHSWGRSPRMMAKKSTLGELKGGIAISALPKTFRDAIRVTRALGIRHLWIDCLCIIQDDPSDWEKESAAMGELYLNAYLTIAASNSSDSNSGCFPERCMYPGWTLQERLLPSRIVHYCRDQMYFECKAKIQSEDGFSFTNIFFSLETLVRTQMIRHRDHGRPPNYLNFSFRTLPDIKRGVRWNGGWLSLVENYSQRELTVAQDKLSAIAGIARILGERTQDRYFAGLWAAHFYEDLCWRVYAQDENYSGTTPVKGKILGKAVRPSDYRAPSWSWASLDAPIRFVAMAYSLLVARVVKCEITPSGMDPYGKVKGGRLVIEVSS</sequence>
<proteinExistence type="predicted"/>
<organism evidence="2 3">
    <name type="scientific">Zopfia rhizophila CBS 207.26</name>
    <dbReference type="NCBI Taxonomy" id="1314779"/>
    <lineage>
        <taxon>Eukaryota</taxon>
        <taxon>Fungi</taxon>
        <taxon>Dikarya</taxon>
        <taxon>Ascomycota</taxon>
        <taxon>Pezizomycotina</taxon>
        <taxon>Dothideomycetes</taxon>
        <taxon>Dothideomycetes incertae sedis</taxon>
        <taxon>Zopfiaceae</taxon>
        <taxon>Zopfia</taxon>
    </lineage>
</organism>
<dbReference type="AlphaFoldDB" id="A0A6A6DWR3"/>
<accession>A0A6A6DWR3</accession>
<evidence type="ECO:0000313" key="3">
    <source>
        <dbReference type="Proteomes" id="UP000800200"/>
    </source>
</evidence>
<dbReference type="InterPro" id="IPR010730">
    <property type="entry name" value="HET"/>
</dbReference>
<name>A0A6A6DWR3_9PEZI</name>
<dbReference type="Pfam" id="PF06985">
    <property type="entry name" value="HET"/>
    <property type="match status" value="1"/>
</dbReference>
<dbReference type="PANTHER" id="PTHR33112:SF16">
    <property type="entry name" value="HETEROKARYON INCOMPATIBILITY DOMAIN-CONTAINING PROTEIN"/>
    <property type="match status" value="1"/>
</dbReference>
<evidence type="ECO:0000259" key="1">
    <source>
        <dbReference type="Pfam" id="PF06985"/>
    </source>
</evidence>
<evidence type="ECO:0000313" key="2">
    <source>
        <dbReference type="EMBL" id="KAF2182126.1"/>
    </source>
</evidence>